<feature type="domain" description="Integrase catalytic" evidence="2">
    <location>
        <begin position="279"/>
        <end position="500"/>
    </location>
</feature>
<comment type="caution">
    <text evidence="3">The sequence shown here is derived from an EMBL/GenBank/DDBJ whole genome shotgun (WGS) entry which is preliminary data.</text>
</comment>
<dbReference type="InterPro" id="IPR015378">
    <property type="entry name" value="Transposase-like_Mu_C"/>
</dbReference>
<dbReference type="PROSITE" id="PS50994">
    <property type="entry name" value="INTEGRASE"/>
    <property type="match status" value="1"/>
</dbReference>
<dbReference type="EMBL" id="JARZFX010000005">
    <property type="protein sequence ID" value="MEC5424275.1"/>
    <property type="molecule type" value="Genomic_DNA"/>
</dbReference>
<protein>
    <submittedName>
        <fullName evidence="3">DDE-type integrase/transposase/recombinase</fullName>
    </submittedName>
</protein>
<evidence type="ECO:0000259" key="2">
    <source>
        <dbReference type="PROSITE" id="PS50994"/>
    </source>
</evidence>
<name>A0ABU6KHA7_9BACI</name>
<dbReference type="InterPro" id="IPR012337">
    <property type="entry name" value="RNaseH-like_sf"/>
</dbReference>
<reference evidence="3 4" key="1">
    <citation type="journal article" date="2024" name="Int. J. Syst. Evol. Microbiol.">
        <title>Virgibacillus tibetensis sp. nov., isolated from salt lake on the Tibetan Plateau of China.</title>
        <authorList>
            <person name="Phurbu D."/>
            <person name="Liu Z.-X."/>
            <person name="Wang R."/>
            <person name="Zheng Y.-Y."/>
            <person name="Liu H.-C."/>
            <person name="Zhou Y.-G."/>
            <person name="Yu Y.-J."/>
            <person name="Li A.-H."/>
        </authorList>
    </citation>
    <scope>NUCLEOTIDE SEQUENCE [LARGE SCALE GENOMIC DNA]</scope>
    <source>
        <strain evidence="3 4">C22-A2</strain>
    </source>
</reference>
<evidence type="ECO:0000256" key="1">
    <source>
        <dbReference type="SAM" id="MobiDB-lite"/>
    </source>
</evidence>
<dbReference type="Pfam" id="PF09299">
    <property type="entry name" value="Mu-transpos_C"/>
    <property type="match status" value="1"/>
</dbReference>
<feature type="region of interest" description="Disordered" evidence="1">
    <location>
        <begin position="638"/>
        <end position="698"/>
    </location>
</feature>
<accession>A0ABU6KHA7</accession>
<dbReference type="InterPro" id="IPR036397">
    <property type="entry name" value="RNaseH_sf"/>
</dbReference>
<proteinExistence type="predicted"/>
<sequence>MELTENLLLQYHDGGTVRVVYYERISSIIYVIDMNAMRWPYMVDKDEVTTDYKGGKVKVLEEDPYSKFISEEELSDAEKKRRNRAWDIVHYVFQEVESNVHIFQNKYREVAIKKALESYSINYSTMKNYLIRYWKGGKIKNGLIPAFRLCGTKGGEKSVGNKKRGRPRKSGSGQGVNIDDKIKKYFKTGLNRYYYNGRQNSLKTTYELILKDFFTEIRTDDKGKELRVLQNPSKIPSYNQFLYWYKKLNNSKKELIDRKGTRNYFQNHRTIIGNSTQDAGLGPGTLWQIDSTQFDIYLVSSVDRNLIVGRPTLICCIDVFSRMIVGINVTFETFNSYTGVMVALANSMLPKRDFCKQYGITLDEKEWDVACVPQRIFADRGELNGRQIEDAIAGLGISIQNAPPYRADYKGIIEQAFAQLNVKVKPFADGVVKNGKELKERGETDYRLQANLTLEDFTKVILKCVLFHNNHHVLSDYVLDEMMIKEDTEKIPSKLWNYGVKNMKGQLRVLPQQTVKMHLLPTVTASITSRGVRFKKMLYASDYSLKNNWYQLARINGSRKIKIWYDPRDLTYVYTINEDGEFHQLTLLENLTKFRHKGIDEINQIMKYEESMDDKSKEQELQEKMKLYDDIQAIVGQGKKKTQMEKDDSLSKSQRLRGIRENQRQERELQRELIRKKKEETEIETQHTVESQENNDDELSIFKYIQQLDWDEDSE</sequence>
<organism evidence="3 4">
    <name type="scientific">Virgibacillus tibetensis</name>
    <dbReference type="NCBI Taxonomy" id="3042313"/>
    <lineage>
        <taxon>Bacteria</taxon>
        <taxon>Bacillati</taxon>
        <taxon>Bacillota</taxon>
        <taxon>Bacilli</taxon>
        <taxon>Bacillales</taxon>
        <taxon>Bacillaceae</taxon>
        <taxon>Virgibacillus</taxon>
    </lineage>
</organism>
<dbReference type="Gene3D" id="3.30.420.10">
    <property type="entry name" value="Ribonuclease H-like superfamily/Ribonuclease H"/>
    <property type="match status" value="1"/>
</dbReference>
<dbReference type="Proteomes" id="UP001335737">
    <property type="component" value="Unassembled WGS sequence"/>
</dbReference>
<evidence type="ECO:0000313" key="3">
    <source>
        <dbReference type="EMBL" id="MEC5424275.1"/>
    </source>
</evidence>
<feature type="compositionally biased region" description="Basic residues" evidence="1">
    <location>
        <begin position="160"/>
        <end position="169"/>
    </location>
</feature>
<keyword evidence="4" id="KW-1185">Reference proteome</keyword>
<evidence type="ECO:0000313" key="4">
    <source>
        <dbReference type="Proteomes" id="UP001335737"/>
    </source>
</evidence>
<dbReference type="SUPFAM" id="SSF53098">
    <property type="entry name" value="Ribonuclease H-like"/>
    <property type="match status" value="1"/>
</dbReference>
<gene>
    <name evidence="3" type="ORF">QGM71_12310</name>
</gene>
<feature type="region of interest" description="Disordered" evidence="1">
    <location>
        <begin position="155"/>
        <end position="176"/>
    </location>
</feature>
<feature type="compositionally biased region" description="Basic and acidic residues" evidence="1">
    <location>
        <begin position="658"/>
        <end position="687"/>
    </location>
</feature>
<dbReference type="RefSeq" id="WP_327607841.1">
    <property type="nucleotide sequence ID" value="NZ_JARZFX010000005.1"/>
</dbReference>
<dbReference type="InterPro" id="IPR001584">
    <property type="entry name" value="Integrase_cat-core"/>
</dbReference>